<protein>
    <submittedName>
        <fullName evidence="1">Uncharacterized protein</fullName>
    </submittedName>
</protein>
<dbReference type="AlphaFoldDB" id="A0AAV2TGH1"/>
<organism evidence="1 2">
    <name type="scientific">Calicophoron daubneyi</name>
    <name type="common">Rumen fluke</name>
    <name type="synonym">Paramphistomum daubneyi</name>
    <dbReference type="NCBI Taxonomy" id="300641"/>
    <lineage>
        <taxon>Eukaryota</taxon>
        <taxon>Metazoa</taxon>
        <taxon>Spiralia</taxon>
        <taxon>Lophotrochozoa</taxon>
        <taxon>Platyhelminthes</taxon>
        <taxon>Trematoda</taxon>
        <taxon>Digenea</taxon>
        <taxon>Plagiorchiida</taxon>
        <taxon>Pronocephalata</taxon>
        <taxon>Paramphistomoidea</taxon>
        <taxon>Paramphistomidae</taxon>
        <taxon>Calicophoron</taxon>
    </lineage>
</organism>
<gene>
    <name evidence="1" type="ORF">CDAUBV1_LOCUS9704</name>
</gene>
<evidence type="ECO:0000313" key="2">
    <source>
        <dbReference type="Proteomes" id="UP001497525"/>
    </source>
</evidence>
<dbReference type="EMBL" id="CAXLJL010000267">
    <property type="protein sequence ID" value="CAL5135570.1"/>
    <property type="molecule type" value="Genomic_DNA"/>
</dbReference>
<reference evidence="1" key="1">
    <citation type="submission" date="2024-06" db="EMBL/GenBank/DDBJ databases">
        <authorList>
            <person name="Liu X."/>
            <person name="Lenzi L."/>
            <person name="Haldenby T S."/>
            <person name="Uol C."/>
        </authorList>
    </citation>
    <scope>NUCLEOTIDE SEQUENCE</scope>
</reference>
<proteinExistence type="predicted"/>
<name>A0AAV2TGH1_CALDB</name>
<sequence length="254" mass="28611">MEIDNQRLIKRIDQLDSLLGIRYSGSSSVDTVNRSHRTTIGATDSCLRKCCPVAKDMSEISQQMKVGNNLLSNLQEQIGHLKEKDTSKIVYYPYPSFERKLEKCDDRAPETDQSQQSTQSAVAKYIVQDVETPHTFRSPVIPDVDVGNSADVFEDMSENSDGTRTILITKLHDRSIQTSERYQNLPAEPDSGFGNSFQVNSHAHLFSSSTAPRVLQKLSPSVENEMLTSNRYVQLRLANQLHIFKANQLAVCRM</sequence>
<dbReference type="Proteomes" id="UP001497525">
    <property type="component" value="Unassembled WGS sequence"/>
</dbReference>
<evidence type="ECO:0000313" key="1">
    <source>
        <dbReference type="EMBL" id="CAL5135570.1"/>
    </source>
</evidence>
<comment type="caution">
    <text evidence="1">The sequence shown here is derived from an EMBL/GenBank/DDBJ whole genome shotgun (WGS) entry which is preliminary data.</text>
</comment>
<accession>A0AAV2TGH1</accession>